<dbReference type="InterPro" id="IPR024524">
    <property type="entry name" value="DUF3800"/>
</dbReference>
<comment type="caution">
    <text evidence="1">The sequence shown here is derived from an EMBL/GenBank/DDBJ whole genome shotgun (WGS) entry which is preliminary data.</text>
</comment>
<evidence type="ECO:0000313" key="2">
    <source>
        <dbReference type="Proteomes" id="UP000267464"/>
    </source>
</evidence>
<dbReference type="Proteomes" id="UP000267464">
    <property type="component" value="Unassembled WGS sequence"/>
</dbReference>
<keyword evidence="2" id="KW-1185">Reference proteome</keyword>
<proteinExistence type="predicted"/>
<sequence length="355" mass="39680">MHLFCDESGNTGVDLLSEDQPVFALACTNLDAQRSADLLGPLLRQGQREAKYSRLKGNRSGQQALLQFFSSPELTPSTAKFLLADKRYYLITHIVDKLIEPPLHEVGEDLYAGDAHVGLVNVWYHAGRIIFPDGHWDKVMHAVVRAMRERTASAFAYFDETLSQAALATPYDYRDFATGLLLARGRLDEFIGVFTDTEVFDPAVDIFIDMINQWMKIESGRLTVTHDRSKPLKRNERFLRAMMTPIDPRTIGYGTRQAELPLRISDLDFAESSAHPQLQVADLIAGAAIDCLLAWSGRRPSNDYHEAMKGTRLQELFAGGLLPSIEIERKNEPGAGQKSLVDGSTEFLKDVGYFG</sequence>
<gene>
    <name evidence="1" type="ORF">DZC73_25725</name>
</gene>
<evidence type="ECO:0000313" key="1">
    <source>
        <dbReference type="EMBL" id="RQP21842.1"/>
    </source>
</evidence>
<organism evidence="1 2">
    <name type="scientific">Piscinibacter terrae</name>
    <dbReference type="NCBI Taxonomy" id="2496871"/>
    <lineage>
        <taxon>Bacteria</taxon>
        <taxon>Pseudomonadati</taxon>
        <taxon>Pseudomonadota</taxon>
        <taxon>Betaproteobacteria</taxon>
        <taxon>Burkholderiales</taxon>
        <taxon>Sphaerotilaceae</taxon>
        <taxon>Piscinibacter</taxon>
    </lineage>
</organism>
<dbReference type="AlphaFoldDB" id="A0A3N7ISL4"/>
<accession>A0A3N7ISL4</accession>
<protein>
    <submittedName>
        <fullName evidence="1">DUF3800 domain-containing protein</fullName>
    </submittedName>
</protein>
<dbReference type="Pfam" id="PF12686">
    <property type="entry name" value="DUF3800"/>
    <property type="match status" value="1"/>
</dbReference>
<reference evidence="1 2" key="2">
    <citation type="submission" date="2018-12" db="EMBL/GenBank/DDBJ databases">
        <title>Rhizobacter gummiphilus sp. nov., a rubber-degrading bacterium isolated from the soil of a botanical garden in Japan.</title>
        <authorList>
            <person name="Shunsuke S.S."/>
        </authorList>
    </citation>
    <scope>NUCLEOTIDE SEQUENCE [LARGE SCALE GENOMIC DNA]</scope>
    <source>
        <strain evidence="1 2">S-16</strain>
    </source>
</reference>
<reference evidence="1 2" key="1">
    <citation type="submission" date="2018-08" db="EMBL/GenBank/DDBJ databases">
        <authorList>
            <person name="Khan S.A."/>
            <person name="Jeon C.O."/>
            <person name="Chun B.H."/>
            <person name="Jeong S.E."/>
        </authorList>
    </citation>
    <scope>NUCLEOTIDE SEQUENCE [LARGE SCALE GENOMIC DNA]</scope>
    <source>
        <strain evidence="1 2">S-16</strain>
    </source>
</reference>
<name>A0A3N7ISL4_9BURK</name>
<dbReference type="EMBL" id="QUSW01000009">
    <property type="protein sequence ID" value="RQP21842.1"/>
    <property type="molecule type" value="Genomic_DNA"/>
</dbReference>
<dbReference type="RefSeq" id="WP_124543255.1">
    <property type="nucleotide sequence ID" value="NZ_QUSW01000009.1"/>
</dbReference>